<dbReference type="Proteomes" id="UP000324897">
    <property type="component" value="Unassembled WGS sequence"/>
</dbReference>
<dbReference type="EMBL" id="RWGY01000051">
    <property type="protein sequence ID" value="TVU05846.1"/>
    <property type="molecule type" value="Genomic_DNA"/>
</dbReference>
<evidence type="ECO:0000313" key="1">
    <source>
        <dbReference type="EMBL" id="TVU05846.1"/>
    </source>
</evidence>
<feature type="non-terminal residue" evidence="1">
    <location>
        <position position="1"/>
    </location>
</feature>
<dbReference type="OrthoDB" id="658619at2759"/>
<keyword evidence="2" id="KW-1185">Reference proteome</keyword>
<proteinExistence type="predicted"/>
<evidence type="ECO:0000313" key="2">
    <source>
        <dbReference type="Proteomes" id="UP000324897"/>
    </source>
</evidence>
<accession>A0A5J9T394</accession>
<gene>
    <name evidence="1" type="ORF">EJB05_49030</name>
</gene>
<sequence>MDSMASLSFKPLDGADGYLRWNESVLMHLHNVDVAHVLTDEPPALADVSGAQIKVVVGSMALRRVTQLEGADGYPRWKESMLLALNTAGVAHVLTDDPPPPPASGGVDGGGRATAVAKQWAREDAMCRGYILGVLSNRLFSDYVRHATGTAVWLAVANADALGVAGHGTLADGVVADTLLQKLPQDVYDRVEDPFDDVTMEAIWGVVRAEEEARQRMEAGVVAMADMPSPEDQVD</sequence>
<reference evidence="1 2" key="1">
    <citation type="journal article" date="2019" name="Sci. Rep.">
        <title>A high-quality genome of Eragrostis curvula grass provides insights into Poaceae evolution and supports new strategies to enhance forage quality.</title>
        <authorList>
            <person name="Carballo J."/>
            <person name="Santos B.A.C.M."/>
            <person name="Zappacosta D."/>
            <person name="Garbus I."/>
            <person name="Selva J.P."/>
            <person name="Gallo C.A."/>
            <person name="Diaz A."/>
            <person name="Albertini E."/>
            <person name="Caccamo M."/>
            <person name="Echenique V."/>
        </authorList>
    </citation>
    <scope>NUCLEOTIDE SEQUENCE [LARGE SCALE GENOMIC DNA]</scope>
    <source>
        <strain evidence="2">cv. Victoria</strain>
        <tissue evidence="1">Leaf</tissue>
    </source>
</reference>
<comment type="caution">
    <text evidence="1">The sequence shown here is derived from an EMBL/GenBank/DDBJ whole genome shotgun (WGS) entry which is preliminary data.</text>
</comment>
<evidence type="ECO:0008006" key="3">
    <source>
        <dbReference type="Google" id="ProtNLM"/>
    </source>
</evidence>
<protein>
    <recommendedName>
        <fullName evidence="3">Retrotransposon Copia-like N-terminal domain-containing protein</fullName>
    </recommendedName>
</protein>
<dbReference type="AlphaFoldDB" id="A0A5J9T394"/>
<organism evidence="1 2">
    <name type="scientific">Eragrostis curvula</name>
    <name type="common">weeping love grass</name>
    <dbReference type="NCBI Taxonomy" id="38414"/>
    <lineage>
        <taxon>Eukaryota</taxon>
        <taxon>Viridiplantae</taxon>
        <taxon>Streptophyta</taxon>
        <taxon>Embryophyta</taxon>
        <taxon>Tracheophyta</taxon>
        <taxon>Spermatophyta</taxon>
        <taxon>Magnoliopsida</taxon>
        <taxon>Liliopsida</taxon>
        <taxon>Poales</taxon>
        <taxon>Poaceae</taxon>
        <taxon>PACMAD clade</taxon>
        <taxon>Chloridoideae</taxon>
        <taxon>Eragrostideae</taxon>
        <taxon>Eragrostidinae</taxon>
        <taxon>Eragrostis</taxon>
    </lineage>
</organism>
<dbReference type="Gramene" id="TVU05846">
    <property type="protein sequence ID" value="TVU05846"/>
    <property type="gene ID" value="EJB05_49030"/>
</dbReference>
<name>A0A5J9T394_9POAL</name>